<keyword evidence="1" id="KW-0210">Decarboxylase</keyword>
<keyword evidence="4" id="KW-0670">Pyruvate</keyword>
<evidence type="ECO:0000256" key="3">
    <source>
        <dbReference type="ARBA" id="ARBA00023239"/>
    </source>
</evidence>
<dbReference type="Pfam" id="PF02666">
    <property type="entry name" value="PS_Dcarbxylase"/>
    <property type="match status" value="1"/>
</dbReference>
<dbReference type="EMBL" id="DWUU01000024">
    <property type="protein sequence ID" value="HJD42164.1"/>
    <property type="molecule type" value="Genomic_DNA"/>
</dbReference>
<accession>A0A9D2RDU5</accession>
<name>A0A9D2RDU5_9FIRM</name>
<comment type="caution">
    <text evidence="5">The sequence shown here is derived from an EMBL/GenBank/DDBJ whole genome shotgun (WGS) entry which is preliminary data.</text>
</comment>
<dbReference type="AlphaFoldDB" id="A0A9D2RDU5"/>
<sequence>MRYRDRRGNEITGNEKQDRILRLLYGTLAGRLLMKPLVQPVVSGIAGRFLNTKLSSFLAGAAVKKYRIDLSDYEERYFSSYNAFFRRKLLPGKRPVCAGKEILISPCDAKLLCIPVREGSRFRIKHSVYTLRSLLRNGKLAEKYEGGMLLVFRLTVDDYHHYCYIADGRKSKNVHIKGVFHSVNPFAVDEVPVYRENTREYSVLETAGFGTVLMMEVGAMLVGKICNRHGETLVSRGEEKGYFEFGGSTVILGFEKDRIRLDADIIKNSREQVETLVRMGERIGTAAHARETEMLVH</sequence>
<reference evidence="5" key="1">
    <citation type="journal article" date="2021" name="PeerJ">
        <title>Extensive microbial diversity within the chicken gut microbiome revealed by metagenomics and culture.</title>
        <authorList>
            <person name="Gilroy R."/>
            <person name="Ravi A."/>
            <person name="Getino M."/>
            <person name="Pursley I."/>
            <person name="Horton D.L."/>
            <person name="Alikhan N.F."/>
            <person name="Baker D."/>
            <person name="Gharbi K."/>
            <person name="Hall N."/>
            <person name="Watson M."/>
            <person name="Adriaenssens E.M."/>
            <person name="Foster-Nyarko E."/>
            <person name="Jarju S."/>
            <person name="Secka A."/>
            <person name="Antonio M."/>
            <person name="Oren A."/>
            <person name="Chaudhuri R.R."/>
            <person name="La Ragione R."/>
            <person name="Hildebrand F."/>
            <person name="Pallen M.J."/>
        </authorList>
    </citation>
    <scope>NUCLEOTIDE SEQUENCE</scope>
    <source>
        <strain evidence="5">ChiBcec15-3976</strain>
    </source>
</reference>
<dbReference type="InterPro" id="IPR003817">
    <property type="entry name" value="PS_Dcarbxylase"/>
</dbReference>
<evidence type="ECO:0000313" key="5">
    <source>
        <dbReference type="EMBL" id="HJD42164.1"/>
    </source>
</evidence>
<keyword evidence="2" id="KW-0865">Zymogen</keyword>
<evidence type="ECO:0000313" key="6">
    <source>
        <dbReference type="Proteomes" id="UP000823909"/>
    </source>
</evidence>
<evidence type="ECO:0000256" key="1">
    <source>
        <dbReference type="ARBA" id="ARBA00022793"/>
    </source>
</evidence>
<dbReference type="Proteomes" id="UP000823909">
    <property type="component" value="Unassembled WGS sequence"/>
</dbReference>
<dbReference type="PANTHER" id="PTHR10067">
    <property type="entry name" value="PHOSPHATIDYLSERINE DECARBOXYLASE"/>
    <property type="match status" value="1"/>
</dbReference>
<reference evidence="5" key="2">
    <citation type="submission" date="2021-04" db="EMBL/GenBank/DDBJ databases">
        <authorList>
            <person name="Gilroy R."/>
        </authorList>
    </citation>
    <scope>NUCLEOTIDE SEQUENCE</scope>
    <source>
        <strain evidence="5">ChiBcec15-3976</strain>
    </source>
</reference>
<organism evidence="5 6">
    <name type="scientific">Candidatus Mediterraneibacter quadrami</name>
    <dbReference type="NCBI Taxonomy" id="2838684"/>
    <lineage>
        <taxon>Bacteria</taxon>
        <taxon>Bacillati</taxon>
        <taxon>Bacillota</taxon>
        <taxon>Clostridia</taxon>
        <taxon>Lachnospirales</taxon>
        <taxon>Lachnospiraceae</taxon>
        <taxon>Mediterraneibacter</taxon>
    </lineage>
</organism>
<dbReference type="GO" id="GO:0008654">
    <property type="term" value="P:phospholipid biosynthetic process"/>
    <property type="evidence" value="ECO:0007669"/>
    <property type="project" value="InterPro"/>
</dbReference>
<proteinExistence type="predicted"/>
<dbReference type="PANTHER" id="PTHR10067:SF17">
    <property type="entry name" value="PHOSPHATIDYLSERINE DECARBOXYLASE PROENZYME 2"/>
    <property type="match status" value="1"/>
</dbReference>
<protein>
    <submittedName>
        <fullName evidence="5">Phosphatidylserine decarboxylase</fullName>
    </submittedName>
</protein>
<keyword evidence="3" id="KW-0456">Lyase</keyword>
<gene>
    <name evidence="5" type="ORF">H9910_04035</name>
</gene>
<dbReference type="GO" id="GO:0004609">
    <property type="term" value="F:phosphatidylserine decarboxylase activity"/>
    <property type="evidence" value="ECO:0007669"/>
    <property type="project" value="InterPro"/>
</dbReference>
<evidence type="ECO:0000256" key="4">
    <source>
        <dbReference type="ARBA" id="ARBA00023317"/>
    </source>
</evidence>
<evidence type="ECO:0000256" key="2">
    <source>
        <dbReference type="ARBA" id="ARBA00023145"/>
    </source>
</evidence>